<protein>
    <submittedName>
        <fullName evidence="2">Uncharacterized protein</fullName>
    </submittedName>
</protein>
<feature type="region of interest" description="Disordered" evidence="1">
    <location>
        <begin position="153"/>
        <end position="179"/>
    </location>
</feature>
<proteinExistence type="predicted"/>
<accession>A0AAV4NGR6</accession>
<sequence length="191" mass="21739">MKVNVTGSLTGTWWCSMQRDTSQNMPLGGMRTEFAMTTAKESDKRTDSGIIVLSQLVAIRLQTRVRCLVSWNGFWCKKKKHRFPVCSRFLFSNCILTIEGNKNRIGRLKSKIRRRLKFRGSGKNSGMHKNKSFVPGVIERCSIIDTTTREKWGLEGKRKKEGKTEKGEEGKGPVLKEFPMNNDIVEAPGRL</sequence>
<name>A0AAV4NGR6_CAEEX</name>
<gene>
    <name evidence="2" type="ORF">CEXT_376251</name>
</gene>
<evidence type="ECO:0000313" key="3">
    <source>
        <dbReference type="Proteomes" id="UP001054945"/>
    </source>
</evidence>
<feature type="compositionally biased region" description="Basic and acidic residues" evidence="1">
    <location>
        <begin position="153"/>
        <end position="171"/>
    </location>
</feature>
<comment type="caution">
    <text evidence="2">The sequence shown here is derived from an EMBL/GenBank/DDBJ whole genome shotgun (WGS) entry which is preliminary data.</text>
</comment>
<evidence type="ECO:0000256" key="1">
    <source>
        <dbReference type="SAM" id="MobiDB-lite"/>
    </source>
</evidence>
<organism evidence="2 3">
    <name type="scientific">Caerostris extrusa</name>
    <name type="common">Bark spider</name>
    <name type="synonym">Caerostris bankana</name>
    <dbReference type="NCBI Taxonomy" id="172846"/>
    <lineage>
        <taxon>Eukaryota</taxon>
        <taxon>Metazoa</taxon>
        <taxon>Ecdysozoa</taxon>
        <taxon>Arthropoda</taxon>
        <taxon>Chelicerata</taxon>
        <taxon>Arachnida</taxon>
        <taxon>Araneae</taxon>
        <taxon>Araneomorphae</taxon>
        <taxon>Entelegynae</taxon>
        <taxon>Araneoidea</taxon>
        <taxon>Araneidae</taxon>
        <taxon>Caerostris</taxon>
    </lineage>
</organism>
<dbReference type="Proteomes" id="UP001054945">
    <property type="component" value="Unassembled WGS sequence"/>
</dbReference>
<dbReference type="EMBL" id="BPLR01003389">
    <property type="protein sequence ID" value="GIX83994.1"/>
    <property type="molecule type" value="Genomic_DNA"/>
</dbReference>
<dbReference type="AlphaFoldDB" id="A0AAV4NGR6"/>
<reference evidence="2 3" key="1">
    <citation type="submission" date="2021-06" db="EMBL/GenBank/DDBJ databases">
        <title>Caerostris extrusa draft genome.</title>
        <authorList>
            <person name="Kono N."/>
            <person name="Arakawa K."/>
        </authorList>
    </citation>
    <scope>NUCLEOTIDE SEQUENCE [LARGE SCALE GENOMIC DNA]</scope>
</reference>
<evidence type="ECO:0000313" key="2">
    <source>
        <dbReference type="EMBL" id="GIX83994.1"/>
    </source>
</evidence>
<keyword evidence="3" id="KW-1185">Reference proteome</keyword>